<feature type="region of interest" description="Disordered" evidence="1">
    <location>
        <begin position="267"/>
        <end position="298"/>
    </location>
</feature>
<feature type="domain" description="Reverse transcriptase zinc-binding" evidence="2">
    <location>
        <begin position="916"/>
        <end position="1001"/>
    </location>
</feature>
<keyword evidence="3" id="KW-0808">Transferase</keyword>
<keyword evidence="3" id="KW-0548">Nucleotidyltransferase</keyword>
<comment type="caution">
    <text evidence="3">The sequence shown here is derived from an EMBL/GenBank/DDBJ whole genome shotgun (WGS) entry which is preliminary data.</text>
</comment>
<dbReference type="PANTHER" id="PTHR33710:SF64">
    <property type="entry name" value="ENDONUCLEASE_EXONUCLEASE_PHOSPHATASE DOMAIN-CONTAINING PROTEIN"/>
    <property type="match status" value="1"/>
</dbReference>
<evidence type="ECO:0000313" key="3">
    <source>
        <dbReference type="EMBL" id="PWA83317.1"/>
    </source>
</evidence>
<dbReference type="Pfam" id="PF13966">
    <property type="entry name" value="zf-RVT"/>
    <property type="match status" value="1"/>
</dbReference>
<dbReference type="SUPFAM" id="SSF56219">
    <property type="entry name" value="DNase I-like"/>
    <property type="match status" value="1"/>
</dbReference>
<evidence type="ECO:0000259" key="2">
    <source>
        <dbReference type="Pfam" id="PF13966"/>
    </source>
</evidence>
<dbReference type="Proteomes" id="UP000245207">
    <property type="component" value="Unassembled WGS sequence"/>
</dbReference>
<dbReference type="PANTHER" id="PTHR33710">
    <property type="entry name" value="BNAC02G09200D PROTEIN"/>
    <property type="match status" value="1"/>
</dbReference>
<feature type="compositionally biased region" description="Acidic residues" evidence="1">
    <location>
        <begin position="200"/>
        <end position="211"/>
    </location>
</feature>
<organism evidence="3 4">
    <name type="scientific">Artemisia annua</name>
    <name type="common">Sweet wormwood</name>
    <dbReference type="NCBI Taxonomy" id="35608"/>
    <lineage>
        <taxon>Eukaryota</taxon>
        <taxon>Viridiplantae</taxon>
        <taxon>Streptophyta</taxon>
        <taxon>Embryophyta</taxon>
        <taxon>Tracheophyta</taxon>
        <taxon>Spermatophyta</taxon>
        <taxon>Magnoliopsida</taxon>
        <taxon>eudicotyledons</taxon>
        <taxon>Gunneridae</taxon>
        <taxon>Pentapetalae</taxon>
        <taxon>asterids</taxon>
        <taxon>campanulids</taxon>
        <taxon>Asterales</taxon>
        <taxon>Asteraceae</taxon>
        <taxon>Asteroideae</taxon>
        <taxon>Anthemideae</taxon>
        <taxon>Artemisiinae</taxon>
        <taxon>Artemisia</taxon>
    </lineage>
</organism>
<name>A0A2U1PC54_ARTAN</name>
<dbReference type="GO" id="GO:0003964">
    <property type="term" value="F:RNA-directed DNA polymerase activity"/>
    <property type="evidence" value="ECO:0007669"/>
    <property type="project" value="UniProtKB-KW"/>
</dbReference>
<reference evidence="3 4" key="1">
    <citation type="journal article" date="2018" name="Mol. Plant">
        <title>The genome of Artemisia annua provides insight into the evolution of Asteraceae family and artemisinin biosynthesis.</title>
        <authorList>
            <person name="Shen Q."/>
            <person name="Zhang L."/>
            <person name="Liao Z."/>
            <person name="Wang S."/>
            <person name="Yan T."/>
            <person name="Shi P."/>
            <person name="Liu M."/>
            <person name="Fu X."/>
            <person name="Pan Q."/>
            <person name="Wang Y."/>
            <person name="Lv Z."/>
            <person name="Lu X."/>
            <person name="Zhang F."/>
            <person name="Jiang W."/>
            <person name="Ma Y."/>
            <person name="Chen M."/>
            <person name="Hao X."/>
            <person name="Li L."/>
            <person name="Tang Y."/>
            <person name="Lv G."/>
            <person name="Zhou Y."/>
            <person name="Sun X."/>
            <person name="Brodelius P.E."/>
            <person name="Rose J.K.C."/>
            <person name="Tang K."/>
        </authorList>
    </citation>
    <scope>NUCLEOTIDE SEQUENCE [LARGE SCALE GENOMIC DNA]</scope>
    <source>
        <strain evidence="4">cv. Huhao1</strain>
        <tissue evidence="3">Leaf</tissue>
    </source>
</reference>
<dbReference type="AlphaFoldDB" id="A0A2U1PC54"/>
<evidence type="ECO:0000256" key="1">
    <source>
        <dbReference type="SAM" id="MobiDB-lite"/>
    </source>
</evidence>
<gene>
    <name evidence="3" type="ORF">CTI12_AA166860</name>
</gene>
<dbReference type="InterPro" id="IPR026960">
    <property type="entry name" value="RVT-Znf"/>
</dbReference>
<sequence length="1067" mass="119516">MPLRYELVGRVVDVRSLVAMDKALGDSGLVGVEIIYIGGLSFLLKFVNSEEAKEFLSRVEVWSKWFSVLEVWEGQSLPFERIAWLKILGVPLNLAMNAVFDNIAGMFGKVVHASHISLDEGNISFVRVGVLVGEGEVVSDSVNLSWRDKSFKVWVIEDPRDWDPECIGVVKGGVENVDVSEMEQEEQWVPENRKEKEVEDGNVEDERSEDILEEGELREEAVFNYCGAQNINGDSQQSHACMDTSSKHIEVEGKNTYYFASVGQGVSSKNKSGPFRLKHKPIKSLSDERVRPKKRSRKELDDPFDLNKLLGIVNSPSTQEESFDSGDNRVDRASNSEDIDLNVRVNDDSGGSGFVEGTNHVVDQVDEGDVGEDNFVAKEVEATVDVGEVVGVLLAEHVEMVKEALVSEGIGGLVKGPWVGKIRKVEGINFVALQESKLSSVCVADLRPFWGGSRFAMDFVGSTGSAGGVVSMWDPLVFEAVESIKDPNFLLVRGKLKGSGELLNVINVYAPQSSSAKALLWSKIEVEVSRHRGMWMVVGDFNVVRFPEERKNSVFKAGCARVFNEFIHNSGFKEFSMKGRQFTCIRDNGRKLSKLDRMLVCSNLFDKWPEACLRVISGPHSDHCPLILILKSVDFGPRPFRIFNSWFSKPGFEDAVREAVDSFSGVGCPDKVLTHKFAHIRDRMKRWRDDMIRKEGEEEVAAFAELEELESALESRDLEEEEEWTMGECKKVLKSVGIRKCLDLKQRSRSRWAVDGDENSKFFHGLVNNRIASNLIPGLNLNGNWVEQPNLIKREILKFFRNSMVEGVPIRSMFKGSVGDGADIAFWIDPWVADLPLKELAPSLFRLEKYKKCKVKDRLIVSGGCTSVKWKWKHRPAEPVEMAQLVLLDRLVVESSIVLSSRSDRWLWSGNADGMFSVAEVKKFLLSGVDASNNFVMDWCKWVPIKCNVFAWRAALGGIPTSVSLLKRHVLVADIGCQICGHGDESIEHLFTSCLVASVLWQGISQWCKVPNIYAFSFGDLLELHNFVGLKGIAKEVFHGIIMIGCWSLWKARNELRFSNKTGSSTL</sequence>
<protein>
    <submittedName>
        <fullName evidence="3">RNA-directed DNA polymerase, eukaryota</fullName>
    </submittedName>
</protein>
<dbReference type="Gene3D" id="3.60.10.10">
    <property type="entry name" value="Endonuclease/exonuclease/phosphatase"/>
    <property type="match status" value="1"/>
</dbReference>
<accession>A0A2U1PC54</accession>
<keyword evidence="3" id="KW-0695">RNA-directed DNA polymerase</keyword>
<feature type="region of interest" description="Disordered" evidence="1">
    <location>
        <begin position="185"/>
        <end position="211"/>
    </location>
</feature>
<proteinExistence type="predicted"/>
<evidence type="ECO:0000313" key="4">
    <source>
        <dbReference type="Proteomes" id="UP000245207"/>
    </source>
</evidence>
<keyword evidence="4" id="KW-1185">Reference proteome</keyword>
<dbReference type="InterPro" id="IPR036691">
    <property type="entry name" value="Endo/exonu/phosph_ase_sf"/>
</dbReference>
<dbReference type="OrthoDB" id="786283at2759"/>
<dbReference type="EMBL" id="PKPP01001363">
    <property type="protein sequence ID" value="PWA83317.1"/>
    <property type="molecule type" value="Genomic_DNA"/>
</dbReference>